<gene>
    <name evidence="2" type="ORF">AVDCRST_MAG04-2842</name>
</gene>
<feature type="region of interest" description="Disordered" evidence="1">
    <location>
        <begin position="49"/>
        <end position="80"/>
    </location>
</feature>
<proteinExistence type="predicted"/>
<feature type="compositionally biased region" description="Basic and acidic residues" evidence="1">
    <location>
        <begin position="58"/>
        <end position="80"/>
    </location>
</feature>
<dbReference type="EMBL" id="CADCTL010000199">
    <property type="protein sequence ID" value="CAA9265974.1"/>
    <property type="molecule type" value="Genomic_DNA"/>
</dbReference>
<evidence type="ECO:0000313" key="2">
    <source>
        <dbReference type="EMBL" id="CAA9265974.1"/>
    </source>
</evidence>
<dbReference type="AlphaFoldDB" id="A0A6J4J0V4"/>
<accession>A0A6J4J0V4</accession>
<name>A0A6J4J0V4_9PROT</name>
<sequence length="80" mass="8628">MRRRDAAFEAEGATPRRCRAAPSVGMARGISAVGERRLDRYAETLAATGRAAGSFDASADRRRATGERHGRSDDPRPARA</sequence>
<organism evidence="2">
    <name type="scientific">uncultured Acetobacteraceae bacterium</name>
    <dbReference type="NCBI Taxonomy" id="169975"/>
    <lineage>
        <taxon>Bacteria</taxon>
        <taxon>Pseudomonadati</taxon>
        <taxon>Pseudomonadota</taxon>
        <taxon>Alphaproteobacteria</taxon>
        <taxon>Acetobacterales</taxon>
        <taxon>Acetobacteraceae</taxon>
        <taxon>environmental samples</taxon>
    </lineage>
</organism>
<evidence type="ECO:0000256" key="1">
    <source>
        <dbReference type="SAM" id="MobiDB-lite"/>
    </source>
</evidence>
<reference evidence="2" key="1">
    <citation type="submission" date="2020-02" db="EMBL/GenBank/DDBJ databases">
        <authorList>
            <person name="Meier V. D."/>
        </authorList>
    </citation>
    <scope>NUCLEOTIDE SEQUENCE</scope>
    <source>
        <strain evidence="2">AVDCRST_MAG04</strain>
    </source>
</reference>
<protein>
    <submittedName>
        <fullName evidence="2">Uncharacterized protein</fullName>
    </submittedName>
</protein>